<dbReference type="SUPFAM" id="SSF48371">
    <property type="entry name" value="ARM repeat"/>
    <property type="match status" value="1"/>
</dbReference>
<feature type="region of interest" description="Disordered" evidence="1">
    <location>
        <begin position="168"/>
        <end position="193"/>
    </location>
</feature>
<name>A0A327WTK6_LARAB</name>
<sequence>METTKPPTRPSRLVNLDQFEAIKLRMGLNQKLMAGTCAFSEPLDLTFSENEFQVLKVMAGERFSVNTVVRKRAIAALGRQKTVEVMDELVRLAETEHEESAVRYEALKAIGALSTRVGRVLMEKQLNAGSPELALSIVGYLYQTGEPEAKQQADRFLSLRKNARIRQAWDRRQKPNGRQAVPQPDRNLNGRLH</sequence>
<organism evidence="2 3">
    <name type="scientific">Larkinella arboricola</name>
    <dbReference type="NCBI Taxonomy" id="643671"/>
    <lineage>
        <taxon>Bacteria</taxon>
        <taxon>Pseudomonadati</taxon>
        <taxon>Bacteroidota</taxon>
        <taxon>Cytophagia</taxon>
        <taxon>Cytophagales</taxon>
        <taxon>Spirosomataceae</taxon>
        <taxon>Larkinella</taxon>
    </lineage>
</organism>
<gene>
    <name evidence="2" type="ORF">LX87_03478</name>
</gene>
<evidence type="ECO:0000313" key="3">
    <source>
        <dbReference type="Proteomes" id="UP000248790"/>
    </source>
</evidence>
<dbReference type="InterPro" id="IPR016024">
    <property type="entry name" value="ARM-type_fold"/>
</dbReference>
<dbReference type="EMBL" id="QLMC01000004">
    <property type="protein sequence ID" value="RAJ95730.1"/>
    <property type="molecule type" value="Genomic_DNA"/>
</dbReference>
<protein>
    <submittedName>
        <fullName evidence="2">HEAT repeat protein</fullName>
    </submittedName>
</protein>
<comment type="caution">
    <text evidence="2">The sequence shown here is derived from an EMBL/GenBank/DDBJ whole genome shotgun (WGS) entry which is preliminary data.</text>
</comment>
<reference evidence="2 3" key="1">
    <citation type="submission" date="2018-06" db="EMBL/GenBank/DDBJ databases">
        <title>Genomic Encyclopedia of Archaeal and Bacterial Type Strains, Phase II (KMG-II): from individual species to whole genera.</title>
        <authorList>
            <person name="Goeker M."/>
        </authorList>
    </citation>
    <scope>NUCLEOTIDE SEQUENCE [LARGE SCALE GENOMIC DNA]</scope>
    <source>
        <strain evidence="2 3">DSM 21851</strain>
    </source>
</reference>
<evidence type="ECO:0000313" key="2">
    <source>
        <dbReference type="EMBL" id="RAJ95730.1"/>
    </source>
</evidence>
<dbReference type="RefSeq" id="WP_111629522.1">
    <property type="nucleotide sequence ID" value="NZ_QLMC01000004.1"/>
</dbReference>
<dbReference type="Gene3D" id="1.25.10.10">
    <property type="entry name" value="Leucine-rich Repeat Variant"/>
    <property type="match status" value="1"/>
</dbReference>
<dbReference type="InterPro" id="IPR011989">
    <property type="entry name" value="ARM-like"/>
</dbReference>
<evidence type="ECO:0000256" key="1">
    <source>
        <dbReference type="SAM" id="MobiDB-lite"/>
    </source>
</evidence>
<dbReference type="OrthoDB" id="953982at2"/>
<dbReference type="Pfam" id="PF13646">
    <property type="entry name" value="HEAT_2"/>
    <property type="match status" value="1"/>
</dbReference>
<keyword evidence="3" id="KW-1185">Reference proteome</keyword>
<dbReference type="Proteomes" id="UP000248790">
    <property type="component" value="Unassembled WGS sequence"/>
</dbReference>
<proteinExistence type="predicted"/>
<accession>A0A327WTK6</accession>
<dbReference type="AlphaFoldDB" id="A0A327WTK6"/>